<reference evidence="1" key="2">
    <citation type="submission" date="2020-05" db="UniProtKB">
        <authorList>
            <consortium name="EnsemblMetazoa"/>
        </authorList>
    </citation>
    <scope>IDENTIFICATION</scope>
    <source>
        <strain evidence="1">IAEA</strain>
    </source>
</reference>
<keyword evidence="2" id="KW-1185">Reference proteome</keyword>
<dbReference type="VEuPathDB" id="VectorBase:GPPI043980"/>
<reference evidence="2" key="1">
    <citation type="submission" date="2015-01" db="EMBL/GenBank/DDBJ databases">
        <authorList>
            <person name="Aksoy S."/>
            <person name="Warren W."/>
            <person name="Wilson R.K."/>
        </authorList>
    </citation>
    <scope>NUCLEOTIDE SEQUENCE [LARGE SCALE GENOMIC DNA]</scope>
    <source>
        <strain evidence="2">IAEA</strain>
    </source>
</reference>
<dbReference type="AlphaFoldDB" id="A0A1B0BY46"/>
<accession>A0A1B0BY46</accession>
<protein>
    <submittedName>
        <fullName evidence="1">Uncharacterized protein</fullName>
    </submittedName>
</protein>
<organism evidence="1 2">
    <name type="scientific">Glossina palpalis gambiensis</name>
    <dbReference type="NCBI Taxonomy" id="67801"/>
    <lineage>
        <taxon>Eukaryota</taxon>
        <taxon>Metazoa</taxon>
        <taxon>Ecdysozoa</taxon>
        <taxon>Arthropoda</taxon>
        <taxon>Hexapoda</taxon>
        <taxon>Insecta</taxon>
        <taxon>Pterygota</taxon>
        <taxon>Neoptera</taxon>
        <taxon>Endopterygota</taxon>
        <taxon>Diptera</taxon>
        <taxon>Brachycera</taxon>
        <taxon>Muscomorpha</taxon>
        <taxon>Hippoboscoidea</taxon>
        <taxon>Glossinidae</taxon>
        <taxon>Glossina</taxon>
    </lineage>
</organism>
<sequence length="126" mass="14528">YCYSNKNTLSKSLIAADEHGLKGHRSLFGILYHIVAPQKFCTNYNLNIFLSDQRPAKDMFENLGKHMPYLCNPLPIFTEVRNNALLSNSVHNNNNNNNHNNLNFVKYTVLVWVQGLKRSPRVHTEI</sequence>
<evidence type="ECO:0000313" key="2">
    <source>
        <dbReference type="Proteomes" id="UP000092460"/>
    </source>
</evidence>
<evidence type="ECO:0000313" key="1">
    <source>
        <dbReference type="EnsemblMetazoa" id="GPPI043980-PA"/>
    </source>
</evidence>
<dbReference type="EMBL" id="JXJN01022482">
    <property type="status" value="NOT_ANNOTATED_CDS"/>
    <property type="molecule type" value="Genomic_DNA"/>
</dbReference>
<dbReference type="EnsemblMetazoa" id="GPPI043980-RA">
    <property type="protein sequence ID" value="GPPI043980-PA"/>
    <property type="gene ID" value="GPPI043980"/>
</dbReference>
<dbReference type="Proteomes" id="UP000092460">
    <property type="component" value="Unassembled WGS sequence"/>
</dbReference>
<name>A0A1B0BY46_9MUSC</name>
<proteinExistence type="predicted"/>